<keyword evidence="2" id="KW-1185">Reference proteome</keyword>
<dbReference type="AlphaFoldDB" id="A0A822YX98"/>
<gene>
    <name evidence="1" type="ORF">HUJ06_013016</name>
</gene>
<evidence type="ECO:0000313" key="1">
    <source>
        <dbReference type="EMBL" id="DAD38694.1"/>
    </source>
</evidence>
<name>A0A822YX98_NELNU</name>
<sequence length="147" mass="16170">MKTREYMCGPAKKGGRARDAIELQRVQKGTYWQTLLFFMVPIGSRGLQHKASDARWLRPEGCLSLSNGECAILVKETTLILSFELELWLVTDAQPLSLTMPSVMVVAWVAGGWSDDEGVTGYGSMVVARAATDDGEGSDGRRVRVFL</sequence>
<dbReference type="EMBL" id="DUZY01000005">
    <property type="protein sequence ID" value="DAD38694.1"/>
    <property type="molecule type" value="Genomic_DNA"/>
</dbReference>
<proteinExistence type="predicted"/>
<accession>A0A822YX98</accession>
<comment type="caution">
    <text evidence="1">The sequence shown here is derived from an EMBL/GenBank/DDBJ whole genome shotgun (WGS) entry which is preliminary data.</text>
</comment>
<organism evidence="1 2">
    <name type="scientific">Nelumbo nucifera</name>
    <name type="common">Sacred lotus</name>
    <dbReference type="NCBI Taxonomy" id="4432"/>
    <lineage>
        <taxon>Eukaryota</taxon>
        <taxon>Viridiplantae</taxon>
        <taxon>Streptophyta</taxon>
        <taxon>Embryophyta</taxon>
        <taxon>Tracheophyta</taxon>
        <taxon>Spermatophyta</taxon>
        <taxon>Magnoliopsida</taxon>
        <taxon>Proteales</taxon>
        <taxon>Nelumbonaceae</taxon>
        <taxon>Nelumbo</taxon>
    </lineage>
</organism>
<reference evidence="1 2" key="1">
    <citation type="journal article" date="2020" name="Mol. Biol. Evol.">
        <title>Distinct Expression and Methylation Patterns for Genes with Different Fates following a Single Whole-Genome Duplication in Flowering Plants.</title>
        <authorList>
            <person name="Shi T."/>
            <person name="Rahmani R.S."/>
            <person name="Gugger P.F."/>
            <person name="Wang M."/>
            <person name="Li H."/>
            <person name="Zhang Y."/>
            <person name="Li Z."/>
            <person name="Wang Q."/>
            <person name="Van de Peer Y."/>
            <person name="Marchal K."/>
            <person name="Chen J."/>
        </authorList>
    </citation>
    <scope>NUCLEOTIDE SEQUENCE [LARGE SCALE GENOMIC DNA]</scope>
    <source>
        <tissue evidence="1">Leaf</tissue>
    </source>
</reference>
<evidence type="ECO:0000313" key="2">
    <source>
        <dbReference type="Proteomes" id="UP000607653"/>
    </source>
</evidence>
<dbReference type="Proteomes" id="UP000607653">
    <property type="component" value="Unassembled WGS sequence"/>
</dbReference>
<protein>
    <submittedName>
        <fullName evidence="1">Uncharacterized protein</fullName>
    </submittedName>
</protein>